<dbReference type="OrthoDB" id="10528793at2759"/>
<organism evidence="1 2">
    <name type="scientific">Neurospora crassa (strain ATCC 24698 / 74-OR23-1A / CBS 708.71 / DSM 1257 / FGSC 987)</name>
    <dbReference type="NCBI Taxonomy" id="367110"/>
    <lineage>
        <taxon>Eukaryota</taxon>
        <taxon>Fungi</taxon>
        <taxon>Dikarya</taxon>
        <taxon>Ascomycota</taxon>
        <taxon>Pezizomycotina</taxon>
        <taxon>Sordariomycetes</taxon>
        <taxon>Sordariomycetidae</taxon>
        <taxon>Sordariales</taxon>
        <taxon>Sordariaceae</taxon>
        <taxon>Neurospora</taxon>
    </lineage>
</organism>
<evidence type="ECO:0000313" key="1">
    <source>
        <dbReference type="EMBL" id="EAA33535.1"/>
    </source>
</evidence>
<dbReference type="HOGENOM" id="CLU_2171722_0_0_1"/>
<dbReference type="VEuPathDB" id="FungiDB:NCU05666"/>
<reference evidence="1 2" key="1">
    <citation type="journal article" date="2003" name="Nature">
        <title>The genome sequence of the filamentous fungus Neurospora crassa.</title>
        <authorList>
            <person name="Galagan J.E."/>
            <person name="Calvo S.E."/>
            <person name="Borkovich K.A."/>
            <person name="Selker E.U."/>
            <person name="Read N.D."/>
            <person name="Jaffe D."/>
            <person name="FitzHugh W."/>
            <person name="Ma L.J."/>
            <person name="Smirnov S."/>
            <person name="Purcell S."/>
            <person name="Rehman B."/>
            <person name="Elkins T."/>
            <person name="Engels R."/>
            <person name="Wang S."/>
            <person name="Nielsen C.B."/>
            <person name="Butler J."/>
            <person name="Endrizzi M."/>
            <person name="Qui D."/>
            <person name="Ianakiev P."/>
            <person name="Bell-Pedersen D."/>
            <person name="Nelson M.A."/>
            <person name="Werner-Washburne M."/>
            <person name="Selitrennikoff C.P."/>
            <person name="Kinsey J.A."/>
            <person name="Braun E.L."/>
            <person name="Zelter A."/>
            <person name="Schulte U."/>
            <person name="Kothe G.O."/>
            <person name="Jedd G."/>
            <person name="Mewes W."/>
            <person name="Staben C."/>
            <person name="Marcotte E."/>
            <person name="Greenberg D."/>
            <person name="Roy A."/>
            <person name="Foley K."/>
            <person name="Naylor J."/>
            <person name="Stange-Thomann N."/>
            <person name="Barrett R."/>
            <person name="Gnerre S."/>
            <person name="Kamal M."/>
            <person name="Kamvysselis M."/>
            <person name="Mauceli E."/>
            <person name="Bielke C."/>
            <person name="Rudd S."/>
            <person name="Frishman D."/>
            <person name="Krystofova S."/>
            <person name="Rasmussen C."/>
            <person name="Metzenberg R.L."/>
            <person name="Perkins D.D."/>
            <person name="Kroken S."/>
            <person name="Cogoni C."/>
            <person name="Macino G."/>
            <person name="Catcheside D."/>
            <person name="Li W."/>
            <person name="Pratt R.J."/>
            <person name="Osmani S.A."/>
            <person name="DeSouza C.P."/>
            <person name="Glass L."/>
            <person name="Orbach M.J."/>
            <person name="Berglund J.A."/>
            <person name="Voelker R."/>
            <person name="Yarden O."/>
            <person name="Plamann M."/>
            <person name="Seiler S."/>
            <person name="Dunlap J."/>
            <person name="Radford A."/>
            <person name="Aramayo R."/>
            <person name="Natvig D.O."/>
            <person name="Alex L.A."/>
            <person name="Mannhaupt G."/>
            <person name="Ebbole D.J."/>
            <person name="Freitag M."/>
            <person name="Paulsen I."/>
            <person name="Sachs M.S."/>
            <person name="Lander E.S."/>
            <person name="Nusbaum C."/>
            <person name="Birren B."/>
        </authorList>
    </citation>
    <scope>NUCLEOTIDE SEQUENCE [LARGE SCALE GENOMIC DNA]</scope>
    <source>
        <strain evidence="2">ATCC 24698 / 74-OR23-1A / CBS 708.71 / DSM 1257 / FGSC 987</strain>
    </source>
</reference>
<sequence>MVNLFWIVSWEFSYPSMDCSGSNKFMIQTGPYLRRRYPSLPWEVEAAISLCTNLSAWASNYLRTFDGVPPCLAILARNGCVSTTPSQPRLSLTQFHSREYNPLRSFQHGQ</sequence>
<dbReference type="EMBL" id="CM002238">
    <property type="protein sequence ID" value="EAA33535.1"/>
    <property type="molecule type" value="Genomic_DNA"/>
</dbReference>
<keyword evidence="2" id="KW-1185">Reference proteome</keyword>
<dbReference type="Proteomes" id="UP000001805">
    <property type="component" value="Chromosome 3, Linkage Group III"/>
</dbReference>
<dbReference type="InParanoid" id="Q7SAW8"/>
<dbReference type="KEGG" id="ncr:NCU05666"/>
<dbReference type="RefSeq" id="XP_962771.1">
    <property type="nucleotide sequence ID" value="XM_957678.1"/>
</dbReference>
<dbReference type="PaxDb" id="5141-EFNCRP00000009714"/>
<proteinExistence type="predicted"/>
<accession>Q7SAW8</accession>
<dbReference type="GeneID" id="3878919"/>
<name>Q7SAW8_NEUCR</name>
<protein>
    <submittedName>
        <fullName evidence="1">Uncharacterized protein</fullName>
    </submittedName>
</protein>
<dbReference type="AlphaFoldDB" id="Q7SAW8"/>
<evidence type="ECO:0000313" key="2">
    <source>
        <dbReference type="Proteomes" id="UP000001805"/>
    </source>
</evidence>
<gene>
    <name evidence="1" type="ORF">NCU05666</name>
</gene>